<dbReference type="Pfam" id="PF03781">
    <property type="entry name" value="FGE-sulfatase"/>
    <property type="match status" value="2"/>
</dbReference>
<dbReference type="Proteomes" id="UP000276254">
    <property type="component" value="Chromosome"/>
</dbReference>
<dbReference type="EMBL" id="CP032829">
    <property type="protein sequence ID" value="AYJ86335.1"/>
    <property type="molecule type" value="Genomic_DNA"/>
</dbReference>
<dbReference type="InterPro" id="IPR051043">
    <property type="entry name" value="Sulfatase_Mod_Factor_Kinase"/>
</dbReference>
<dbReference type="InterPro" id="IPR034660">
    <property type="entry name" value="DinB/YfiT-like"/>
</dbReference>
<dbReference type="Pfam" id="PF12867">
    <property type="entry name" value="DinB_2"/>
    <property type="match status" value="1"/>
</dbReference>
<proteinExistence type="predicted"/>
<dbReference type="KEGG" id="spha:D3Y57_10645"/>
<dbReference type="Gene3D" id="1.20.120.450">
    <property type="entry name" value="dinb family like domain"/>
    <property type="match status" value="1"/>
</dbReference>
<dbReference type="Gene3D" id="3.90.1580.10">
    <property type="entry name" value="paralog of FGE (formylglycine-generating enzyme)"/>
    <property type="match status" value="1"/>
</dbReference>
<dbReference type="AlphaFoldDB" id="A0A494TMM2"/>
<evidence type="ECO:0000313" key="6">
    <source>
        <dbReference type="EMBL" id="AYJ86335.1"/>
    </source>
</evidence>
<dbReference type="SUPFAM" id="SSF109854">
    <property type="entry name" value="DinB/YfiT-like putative metalloenzymes"/>
    <property type="match status" value="1"/>
</dbReference>
<evidence type="ECO:0000259" key="5">
    <source>
        <dbReference type="Pfam" id="PF12867"/>
    </source>
</evidence>
<keyword evidence="1" id="KW-0560">Oxidoreductase</keyword>
<evidence type="ECO:0000256" key="1">
    <source>
        <dbReference type="ARBA" id="ARBA00023002"/>
    </source>
</evidence>
<dbReference type="InterPro" id="IPR042095">
    <property type="entry name" value="SUMF_sf"/>
</dbReference>
<evidence type="ECO:0000259" key="4">
    <source>
        <dbReference type="Pfam" id="PF03781"/>
    </source>
</evidence>
<dbReference type="GO" id="GO:0052699">
    <property type="term" value="P:ergothioneine biosynthetic process"/>
    <property type="evidence" value="ECO:0007669"/>
    <property type="project" value="InterPro"/>
</dbReference>
<dbReference type="NCBIfam" id="TIGR03440">
    <property type="entry name" value="egtB_TIGR03440"/>
    <property type="match status" value="1"/>
</dbReference>
<dbReference type="InterPro" id="IPR005532">
    <property type="entry name" value="SUMF_dom"/>
</dbReference>
<feature type="domain" description="DinB-like" evidence="5">
    <location>
        <begin position="23"/>
        <end position="151"/>
    </location>
</feature>
<dbReference type="InterPro" id="IPR024775">
    <property type="entry name" value="DinB-like"/>
</dbReference>
<accession>A0A494TMM2</accession>
<evidence type="ECO:0000256" key="2">
    <source>
        <dbReference type="ARBA" id="ARBA00023004"/>
    </source>
</evidence>
<feature type="domain" description="Sulfatase-modifying factor enzyme-like" evidence="4">
    <location>
        <begin position="348"/>
        <end position="429"/>
    </location>
</feature>
<organism evidence="6 7">
    <name type="scientific">Sphingomonas paeninsulae</name>
    <dbReference type="NCBI Taxonomy" id="2319844"/>
    <lineage>
        <taxon>Bacteria</taxon>
        <taxon>Pseudomonadati</taxon>
        <taxon>Pseudomonadota</taxon>
        <taxon>Alphaproteobacteria</taxon>
        <taxon>Sphingomonadales</taxon>
        <taxon>Sphingomonadaceae</taxon>
        <taxon>Sphingomonas</taxon>
    </lineage>
</organism>
<comment type="pathway">
    <text evidence="3">Amino-acid biosynthesis; ergothioneine biosynthesis.</text>
</comment>
<gene>
    <name evidence="6" type="ORF">D3Y57_10645</name>
</gene>
<keyword evidence="7" id="KW-1185">Reference proteome</keyword>
<protein>
    <submittedName>
        <fullName evidence="6">Ergothioneine biosynthesis protein EgtB</fullName>
    </submittedName>
</protein>
<keyword evidence="2" id="KW-0408">Iron</keyword>
<dbReference type="PANTHER" id="PTHR23150:SF36">
    <property type="entry name" value="HERCYNINE OXYGENASE"/>
    <property type="match status" value="1"/>
</dbReference>
<dbReference type="SUPFAM" id="SSF56436">
    <property type="entry name" value="C-type lectin-like"/>
    <property type="match status" value="1"/>
</dbReference>
<sequence>MAKISQDLLHDSEIPTEDLAALFASTRARTLALADTLSDADATVQSMPDASPAKWHLAHTTWFLETFVLRDFVHGYAPFDESYHFLFNSYYEGEGERHPRARRGMITRPSLDDIREYREHVDYAIGTVFDALPKGAHELIELGCHHEAQHQELMLTDMLHLFAQNPTDPAVWDHPRNVPAPMPQPLRWVEGRQGTAEIGHDATNSNQGFAFDCEGPRHTVWLRRHALADRLITNSEWQAFIEDSGYTRPDLWLSDGWAWVQAEGIAAPLYWRSSDNGWRAFALDGVHALHPAAPVAHISHYEADAYARWAGARLPTEAEWESAAQSCDPCFGNQLDTAGPVRPRAARAADGLRQMFGDVWQWTGSAFLPYPGFAAAEGAVGEYNGKFMSGQMVLRGASCATPRGSSRVSTRNFFPPNARWQFSGLRLARDL</sequence>
<reference evidence="6 7" key="1">
    <citation type="submission" date="2018-09" db="EMBL/GenBank/DDBJ databases">
        <title>Sphingomonas peninsula sp. nov., isolated from fildes peninsula, Antarctic soil.</title>
        <authorList>
            <person name="Yingchao G."/>
        </authorList>
    </citation>
    <scope>NUCLEOTIDE SEQUENCE [LARGE SCALE GENOMIC DNA]</scope>
    <source>
        <strain evidence="6 7">YZ-8</strain>
    </source>
</reference>
<dbReference type="OrthoDB" id="9768004at2"/>
<feature type="domain" description="Sulfatase-modifying factor enzyme-like" evidence="4">
    <location>
        <begin position="192"/>
        <end position="325"/>
    </location>
</feature>
<name>A0A494TMM2_SPHPE</name>
<evidence type="ECO:0000256" key="3">
    <source>
        <dbReference type="ARBA" id="ARBA00037882"/>
    </source>
</evidence>
<evidence type="ECO:0000313" key="7">
    <source>
        <dbReference type="Proteomes" id="UP000276254"/>
    </source>
</evidence>
<dbReference type="InterPro" id="IPR016187">
    <property type="entry name" value="CTDL_fold"/>
</dbReference>
<dbReference type="PANTHER" id="PTHR23150">
    <property type="entry name" value="SULFATASE MODIFYING FACTOR 1, 2"/>
    <property type="match status" value="1"/>
</dbReference>
<dbReference type="RefSeq" id="WP_121152960.1">
    <property type="nucleotide sequence ID" value="NZ_CP032829.1"/>
</dbReference>
<dbReference type="InterPro" id="IPR017806">
    <property type="entry name" value="EgtB"/>
</dbReference>